<dbReference type="FunFam" id="3.20.20.70:FF:000191">
    <property type="entry name" value="ribulose-phosphate 3-epimerase isoform X2"/>
    <property type="match status" value="1"/>
</dbReference>
<evidence type="ECO:0000256" key="7">
    <source>
        <dbReference type="ARBA" id="ARBA00011738"/>
    </source>
</evidence>
<evidence type="ECO:0000313" key="21">
    <source>
        <dbReference type="Proteomes" id="UP000010094"/>
    </source>
</evidence>
<keyword evidence="15" id="KW-0119">Carbohydrate metabolism</keyword>
<keyword evidence="12" id="KW-0408">Iron</keyword>
<accession>I6ZU64</accession>
<dbReference type="GO" id="GO:0005975">
    <property type="term" value="P:carbohydrate metabolic process"/>
    <property type="evidence" value="ECO:0007669"/>
    <property type="project" value="InterPro"/>
</dbReference>
<evidence type="ECO:0000256" key="16">
    <source>
        <dbReference type="ARBA" id="ARBA00023285"/>
    </source>
</evidence>
<dbReference type="InterPro" id="IPR011060">
    <property type="entry name" value="RibuloseP-bd_barrel"/>
</dbReference>
<keyword evidence="10" id="KW-0479">Metal-binding</keyword>
<organism evidence="20 21">
    <name type="scientific">Encephalitozoon romaleae (strain SJ-2008)</name>
    <name type="common">Microsporidian parasite</name>
    <dbReference type="NCBI Taxonomy" id="1178016"/>
    <lineage>
        <taxon>Eukaryota</taxon>
        <taxon>Fungi</taxon>
        <taxon>Fungi incertae sedis</taxon>
        <taxon>Microsporidia</taxon>
        <taxon>Unikaryonidae</taxon>
        <taxon>Encephalitozoon</taxon>
    </lineage>
</organism>
<dbReference type="OrthoDB" id="1927044at2759"/>
<evidence type="ECO:0000256" key="14">
    <source>
        <dbReference type="ARBA" id="ARBA00023235"/>
    </source>
</evidence>
<protein>
    <recommendedName>
        <fullName evidence="9">Ribulose-phosphate 3-epimerase</fullName>
        <ecNumber evidence="8">5.1.3.1</ecNumber>
    </recommendedName>
    <alternativeName>
        <fullName evidence="18">Pentose-5-phosphate 3-epimerase</fullName>
    </alternativeName>
    <alternativeName>
        <fullName evidence="17">RPE</fullName>
    </alternativeName>
</protein>
<comment type="cofactor">
    <cofactor evidence="3">
        <name>Zn(2+)</name>
        <dbReference type="ChEBI" id="CHEBI:29105"/>
    </cofactor>
</comment>
<evidence type="ECO:0000256" key="3">
    <source>
        <dbReference type="ARBA" id="ARBA00001947"/>
    </source>
</evidence>
<dbReference type="Gene3D" id="3.20.20.70">
    <property type="entry name" value="Aldolase class I"/>
    <property type="match status" value="1"/>
</dbReference>
<comment type="cofactor">
    <cofactor evidence="4">
        <name>Fe(2+)</name>
        <dbReference type="ChEBI" id="CHEBI:29033"/>
    </cofactor>
</comment>
<dbReference type="InterPro" id="IPR000056">
    <property type="entry name" value="Ribul_P_3_epim-like"/>
</dbReference>
<dbReference type="PROSITE" id="PS01086">
    <property type="entry name" value="RIBUL_P_3_EPIMER_2"/>
    <property type="match status" value="1"/>
</dbReference>
<evidence type="ECO:0000256" key="17">
    <source>
        <dbReference type="ARBA" id="ARBA00029933"/>
    </source>
</evidence>
<keyword evidence="16" id="KW-0170">Cobalt</keyword>
<keyword evidence="13" id="KW-0464">Manganese</keyword>
<evidence type="ECO:0000256" key="1">
    <source>
        <dbReference type="ARBA" id="ARBA00001782"/>
    </source>
</evidence>
<comment type="catalytic activity">
    <reaction evidence="1">
        <text>D-ribulose 5-phosphate = D-xylulose 5-phosphate</text>
        <dbReference type="Rhea" id="RHEA:13677"/>
        <dbReference type="ChEBI" id="CHEBI:57737"/>
        <dbReference type="ChEBI" id="CHEBI:58121"/>
        <dbReference type="EC" id="5.1.3.1"/>
    </reaction>
</comment>
<comment type="cofactor">
    <cofactor evidence="2">
        <name>Mn(2+)</name>
        <dbReference type="ChEBI" id="CHEBI:29035"/>
    </cofactor>
</comment>
<gene>
    <name evidence="20" type="ordered locus">EROM_060990</name>
</gene>
<keyword evidence="14" id="KW-0413">Isomerase</keyword>
<keyword evidence="21" id="KW-1185">Reference proteome</keyword>
<comment type="pathway">
    <text evidence="5">Carbohydrate degradation; pentose phosphate pathway; D-xylulose 5-phosphate from D-ribulose 5-phosphate (non-oxidative stage): step 1/1.</text>
</comment>
<evidence type="ECO:0000256" key="12">
    <source>
        <dbReference type="ARBA" id="ARBA00023004"/>
    </source>
</evidence>
<dbReference type="Pfam" id="PF00834">
    <property type="entry name" value="Ribul_P_3_epim"/>
    <property type="match status" value="1"/>
</dbReference>
<proteinExistence type="inferred from homology"/>
<evidence type="ECO:0000313" key="20">
    <source>
        <dbReference type="EMBL" id="AFN83191.1"/>
    </source>
</evidence>
<dbReference type="InterPro" id="IPR013785">
    <property type="entry name" value="Aldolase_TIM"/>
</dbReference>
<dbReference type="HOGENOM" id="CLU_054856_2_2_1"/>
<evidence type="ECO:0000256" key="4">
    <source>
        <dbReference type="ARBA" id="ARBA00001954"/>
    </source>
</evidence>
<comment type="similarity">
    <text evidence="6">Belongs to the ribulose-phosphate 3-epimerase family.</text>
</comment>
<dbReference type="GO" id="GO:0004750">
    <property type="term" value="F:D-ribulose-phosphate 3-epimerase activity"/>
    <property type="evidence" value="ECO:0007669"/>
    <property type="project" value="UniProtKB-EC"/>
</dbReference>
<evidence type="ECO:0000256" key="5">
    <source>
        <dbReference type="ARBA" id="ARBA00005016"/>
    </source>
</evidence>
<dbReference type="VEuPathDB" id="MicrosporidiaDB:EROM_060990"/>
<evidence type="ECO:0000256" key="8">
    <source>
        <dbReference type="ARBA" id="ARBA00013188"/>
    </source>
</evidence>
<dbReference type="SUPFAM" id="SSF51366">
    <property type="entry name" value="Ribulose-phoshate binding barrel"/>
    <property type="match status" value="1"/>
</dbReference>
<dbReference type="EMBL" id="CP003523">
    <property type="protein sequence ID" value="AFN83191.1"/>
    <property type="molecule type" value="Genomic_DNA"/>
</dbReference>
<evidence type="ECO:0000256" key="13">
    <source>
        <dbReference type="ARBA" id="ARBA00023211"/>
    </source>
</evidence>
<keyword evidence="11" id="KW-0862">Zinc</keyword>
<name>I6ZU64_ENCRO</name>
<sequence length="210" mass="24006">MLKRRVGISILDCNFAKLEEELRELKANGATNIHLDVMDTTFVKNITFGPCIINRILEHDFVFDIHMMVESPLDIVMQIDLERVFLVTIHHEISNKVGVREYLKQRNVLFGIAINPETRMEEIEMEDADFILVMSVRPGFGGQKFQESCLAKIRDIQKHGKIIGIDGGIGMANIEKVVGVDYVVIGSGYFRSEDRRGFLREITEKFLGEF</sequence>
<dbReference type="RefSeq" id="XP_009264688.1">
    <property type="nucleotide sequence ID" value="XM_009266413.1"/>
</dbReference>
<dbReference type="KEGG" id="ero:EROM_060990"/>
<reference evidence="20 21" key="1">
    <citation type="journal article" date="2012" name="Proc. Natl. Acad. Sci. U.S.A.">
        <title>Gain and loss of multiple functionally related, horizontally transferred genes in the reduced genomes of two microsporidian parasites.</title>
        <authorList>
            <person name="Pombert J.-F."/>
            <person name="Selman M."/>
            <person name="Burki F."/>
            <person name="Bardell F.T."/>
            <person name="Farinelli L."/>
            <person name="Solter L.F."/>
            <person name="Whitman D.W."/>
            <person name="Weiss L.M."/>
            <person name="Corradi N."/>
            <person name="Keeling P.J."/>
        </authorList>
    </citation>
    <scope>NUCLEOTIDE SEQUENCE [LARGE SCALE GENOMIC DNA]</scope>
    <source>
        <strain evidence="20 21">SJ-2008</strain>
    </source>
</reference>
<evidence type="ECO:0000256" key="19">
    <source>
        <dbReference type="ARBA" id="ARBA00057323"/>
    </source>
</evidence>
<evidence type="ECO:0000256" key="2">
    <source>
        <dbReference type="ARBA" id="ARBA00001936"/>
    </source>
</evidence>
<dbReference type="GO" id="GO:0046872">
    <property type="term" value="F:metal ion binding"/>
    <property type="evidence" value="ECO:0007669"/>
    <property type="project" value="UniProtKB-KW"/>
</dbReference>
<dbReference type="PANTHER" id="PTHR11749">
    <property type="entry name" value="RIBULOSE-5-PHOSPHATE-3-EPIMERASE"/>
    <property type="match status" value="1"/>
</dbReference>
<dbReference type="GO" id="GO:0006098">
    <property type="term" value="P:pentose-phosphate shunt"/>
    <property type="evidence" value="ECO:0007669"/>
    <property type="project" value="UniProtKB-UniPathway"/>
</dbReference>
<comment type="subunit">
    <text evidence="7">Homodimer.</text>
</comment>
<evidence type="ECO:0000256" key="6">
    <source>
        <dbReference type="ARBA" id="ARBA00009541"/>
    </source>
</evidence>
<evidence type="ECO:0000256" key="10">
    <source>
        <dbReference type="ARBA" id="ARBA00022723"/>
    </source>
</evidence>
<dbReference type="CDD" id="cd00429">
    <property type="entry name" value="RPE"/>
    <property type="match status" value="1"/>
</dbReference>
<dbReference type="EC" id="5.1.3.1" evidence="8"/>
<dbReference type="Proteomes" id="UP000010094">
    <property type="component" value="Chromosome VI"/>
</dbReference>
<dbReference type="GeneID" id="20521495"/>
<evidence type="ECO:0000256" key="9">
    <source>
        <dbReference type="ARBA" id="ARBA00013920"/>
    </source>
</evidence>
<comment type="function">
    <text evidence="19">Catalyzes the reversible epimerization of D-ribulose 5-phosphate to D-xylulose 5-phosphate.</text>
</comment>
<dbReference type="PROSITE" id="PS01085">
    <property type="entry name" value="RIBUL_P_3_EPIMER_1"/>
    <property type="match status" value="1"/>
</dbReference>
<dbReference type="UniPathway" id="UPA00115">
    <property type="reaction ID" value="UER00411"/>
</dbReference>
<evidence type="ECO:0000256" key="15">
    <source>
        <dbReference type="ARBA" id="ARBA00023277"/>
    </source>
</evidence>
<dbReference type="AlphaFoldDB" id="I6ZU64"/>
<evidence type="ECO:0000256" key="18">
    <source>
        <dbReference type="ARBA" id="ARBA00030599"/>
    </source>
</evidence>
<evidence type="ECO:0000256" key="11">
    <source>
        <dbReference type="ARBA" id="ARBA00022833"/>
    </source>
</evidence>